<dbReference type="BioCyc" id="CNIT1237085:G1324-2750-MONOMER"/>
<proteinExistence type="predicted"/>
<dbReference type="RefSeq" id="WP_015020206.1">
    <property type="nucleotide sequence ID" value="NC_018719.1"/>
</dbReference>
<accession>K0IEB5</accession>
<name>K0IEB5_NITGG</name>
<dbReference type="STRING" id="1237085.Ngar_c27500"/>
<evidence type="ECO:0000313" key="2">
    <source>
        <dbReference type="Proteomes" id="UP000008037"/>
    </source>
</evidence>
<dbReference type="HOGENOM" id="CLU_1736471_0_0_2"/>
<dbReference type="InParanoid" id="K0IEB5"/>
<dbReference type="EMBL" id="CP002408">
    <property type="protein sequence ID" value="AFU59671.1"/>
    <property type="molecule type" value="Genomic_DNA"/>
</dbReference>
<gene>
    <name evidence="1" type="ordered locus">Ngar_c27500</name>
</gene>
<dbReference type="AlphaFoldDB" id="K0IEB5"/>
<keyword evidence="2" id="KW-1185">Reference proteome</keyword>
<evidence type="ECO:0000313" key="1">
    <source>
        <dbReference type="EMBL" id="AFU59671.1"/>
    </source>
</evidence>
<dbReference type="GeneID" id="13794769"/>
<organism evidence="1 2">
    <name type="scientific">Nitrososphaera gargensis (strain Ga9.2)</name>
    <dbReference type="NCBI Taxonomy" id="1237085"/>
    <lineage>
        <taxon>Archaea</taxon>
        <taxon>Nitrososphaerota</taxon>
        <taxon>Nitrososphaeria</taxon>
        <taxon>Nitrososphaerales</taxon>
        <taxon>Nitrososphaeraceae</taxon>
        <taxon>Nitrososphaera</taxon>
    </lineage>
</organism>
<protein>
    <submittedName>
        <fullName evidence="1">Uncharacterized protein</fullName>
    </submittedName>
</protein>
<dbReference type="Proteomes" id="UP000008037">
    <property type="component" value="Chromosome"/>
</dbReference>
<sequence>MNKIWLKSGKKQAMEKLTEDILTKYEPLSGFEREILTKQSEIKGIDEKIDNLKATYAKEMNAIEDLLALHKEGIAHVDVIAFKQLVDDEGGNPSALKDKVKLHDSLSNITTALRKDIKDLETKNTLEPEVIALEGRRAAAERRAQEEDIE</sequence>
<reference evidence="1 2" key="1">
    <citation type="journal article" date="2012" name="Environ. Microbiol.">
        <title>The genome of the ammonia-oxidizing Candidatus Nitrososphaera gargensis: insights into metabolic versatility and environmental adaptations.</title>
        <authorList>
            <person name="Spang A."/>
            <person name="Poehlein A."/>
            <person name="Offre P."/>
            <person name="Zumbragel S."/>
            <person name="Haider S."/>
            <person name="Rychlik N."/>
            <person name="Nowka B."/>
            <person name="Schmeisser C."/>
            <person name="Lebedeva E.V."/>
            <person name="Rattei T."/>
            <person name="Bohm C."/>
            <person name="Schmid M."/>
            <person name="Galushko A."/>
            <person name="Hatzenpichler R."/>
            <person name="Weinmaier T."/>
            <person name="Daniel R."/>
            <person name="Schleper C."/>
            <person name="Spieck E."/>
            <person name="Streit W."/>
            <person name="Wagner M."/>
        </authorList>
    </citation>
    <scope>NUCLEOTIDE SEQUENCE [LARGE SCALE GENOMIC DNA]</scope>
    <source>
        <strain evidence="2">Ga9.2</strain>
    </source>
</reference>
<dbReference type="KEGG" id="nga:Ngar_c27500"/>